<dbReference type="PANTHER" id="PTHR43072">
    <property type="entry name" value="N-ACETYLTRANSFERASE"/>
    <property type="match status" value="1"/>
</dbReference>
<feature type="non-terminal residue" evidence="4">
    <location>
        <position position="144"/>
    </location>
</feature>
<dbReference type="Pfam" id="PF00583">
    <property type="entry name" value="Acetyltransf_1"/>
    <property type="match status" value="1"/>
</dbReference>
<dbReference type="PROSITE" id="PS51186">
    <property type="entry name" value="GNAT"/>
    <property type="match status" value="1"/>
</dbReference>
<evidence type="ECO:0000313" key="4">
    <source>
        <dbReference type="EMBL" id="EQD27045.1"/>
    </source>
</evidence>
<reference evidence="4" key="2">
    <citation type="journal article" date="2014" name="ISME J.">
        <title>Microbial stratification in low pH oxic and suboxic macroscopic growths along an acid mine drainage.</title>
        <authorList>
            <person name="Mendez-Garcia C."/>
            <person name="Mesa V."/>
            <person name="Sprenger R.R."/>
            <person name="Richter M."/>
            <person name="Diez M.S."/>
            <person name="Solano J."/>
            <person name="Bargiela R."/>
            <person name="Golyshina O.V."/>
            <person name="Manteca A."/>
            <person name="Ramos J.L."/>
            <person name="Gallego J.R."/>
            <person name="Llorente I."/>
            <person name="Martins Dos Santos V.A."/>
            <person name="Jensen O.N."/>
            <person name="Pelaez A.I."/>
            <person name="Sanchez J."/>
            <person name="Ferrer M."/>
        </authorList>
    </citation>
    <scope>NUCLEOTIDE SEQUENCE</scope>
</reference>
<organism evidence="4">
    <name type="scientific">mine drainage metagenome</name>
    <dbReference type="NCBI Taxonomy" id="410659"/>
    <lineage>
        <taxon>unclassified sequences</taxon>
        <taxon>metagenomes</taxon>
        <taxon>ecological metagenomes</taxon>
    </lineage>
</organism>
<evidence type="ECO:0000256" key="1">
    <source>
        <dbReference type="ARBA" id="ARBA00022679"/>
    </source>
</evidence>
<proteinExistence type="predicted"/>
<protein>
    <submittedName>
        <fullName evidence="4">GCN5-related N-acetyltransferase domain protein</fullName>
    </submittedName>
</protein>
<evidence type="ECO:0000259" key="3">
    <source>
        <dbReference type="PROSITE" id="PS51186"/>
    </source>
</evidence>
<keyword evidence="2" id="KW-0012">Acyltransferase</keyword>
<dbReference type="InterPro" id="IPR016181">
    <property type="entry name" value="Acyl_CoA_acyltransferase"/>
</dbReference>
<keyword evidence="1 4" id="KW-0808">Transferase</keyword>
<dbReference type="GO" id="GO:0016747">
    <property type="term" value="F:acyltransferase activity, transferring groups other than amino-acyl groups"/>
    <property type="evidence" value="ECO:0007669"/>
    <property type="project" value="InterPro"/>
</dbReference>
<comment type="caution">
    <text evidence="4">The sequence shown here is derived from an EMBL/GenBank/DDBJ whole genome shotgun (WGS) entry which is preliminary data.</text>
</comment>
<accession>T0ZB06</accession>
<dbReference type="SUPFAM" id="SSF55729">
    <property type="entry name" value="Acyl-CoA N-acyltransferases (Nat)"/>
    <property type="match status" value="1"/>
</dbReference>
<dbReference type="InterPro" id="IPR000182">
    <property type="entry name" value="GNAT_dom"/>
</dbReference>
<dbReference type="PANTHER" id="PTHR43072:SF51">
    <property type="entry name" value="ABC SUPERFAMILY TRANSPORT PROTEIN"/>
    <property type="match status" value="1"/>
</dbReference>
<dbReference type="EMBL" id="AUZZ01011210">
    <property type="protein sequence ID" value="EQD27045.1"/>
    <property type="molecule type" value="Genomic_DNA"/>
</dbReference>
<gene>
    <name evidence="4" type="ORF">B2A_15397</name>
</gene>
<dbReference type="AlphaFoldDB" id="T0ZB06"/>
<dbReference type="Gene3D" id="3.40.630.30">
    <property type="match status" value="1"/>
</dbReference>
<name>T0ZB06_9ZZZZ</name>
<feature type="domain" description="N-acetyltransferase" evidence="3">
    <location>
        <begin position="1"/>
        <end position="144"/>
    </location>
</feature>
<dbReference type="CDD" id="cd04301">
    <property type="entry name" value="NAT_SF"/>
    <property type="match status" value="1"/>
</dbReference>
<reference evidence="4" key="1">
    <citation type="submission" date="2013-08" db="EMBL/GenBank/DDBJ databases">
        <authorList>
            <person name="Mendez C."/>
            <person name="Richter M."/>
            <person name="Ferrer M."/>
            <person name="Sanchez J."/>
        </authorList>
    </citation>
    <scope>NUCLEOTIDE SEQUENCE</scope>
</reference>
<sequence>MLATYRGIDPDEWLDSLPGQLREREERWRTRLRERPDEPVLVAVVPPAGIVGFALGGAARKPSFDYDGELISLYLLPEHQRRGIGRELVRRLVLALLDAGFERVLVRVLAANPSRRFYERLGAYPIGTTRVEVGGALLEESLYG</sequence>
<evidence type="ECO:0000256" key="2">
    <source>
        <dbReference type="ARBA" id="ARBA00023315"/>
    </source>
</evidence>